<reference evidence="4" key="1">
    <citation type="submission" date="2022-05" db="EMBL/GenBank/DDBJ databases">
        <title>Jatrophihabitans sp. SB3-54 whole genome sequence.</title>
        <authorList>
            <person name="Suh M.K."/>
            <person name="Eom M.K."/>
            <person name="Kim J.S."/>
            <person name="Kim H.S."/>
            <person name="Do H.E."/>
            <person name="Shin Y.K."/>
            <person name="Lee J.-S."/>
        </authorList>
    </citation>
    <scope>NUCLEOTIDE SEQUENCE</scope>
    <source>
        <strain evidence="4">SB3-54</strain>
    </source>
</reference>
<keyword evidence="5" id="KW-1185">Reference proteome</keyword>
<proteinExistence type="predicted"/>
<evidence type="ECO:0000259" key="3">
    <source>
        <dbReference type="PROSITE" id="PS50893"/>
    </source>
</evidence>
<keyword evidence="2 4" id="KW-0067">ATP-binding</keyword>
<dbReference type="SMART" id="SM00382">
    <property type="entry name" value="AAA"/>
    <property type="match status" value="1"/>
</dbReference>
<name>A0ABY7K151_9ACTN</name>
<dbReference type="InterPro" id="IPR017871">
    <property type="entry name" value="ABC_transporter-like_CS"/>
</dbReference>
<evidence type="ECO:0000313" key="5">
    <source>
        <dbReference type="Proteomes" id="UP001164693"/>
    </source>
</evidence>
<dbReference type="InterPro" id="IPR003439">
    <property type="entry name" value="ABC_transporter-like_ATP-bd"/>
</dbReference>
<keyword evidence="1" id="KW-0547">Nucleotide-binding</keyword>
<dbReference type="PROSITE" id="PS00211">
    <property type="entry name" value="ABC_TRANSPORTER_1"/>
    <property type="match status" value="1"/>
</dbReference>
<dbReference type="Pfam" id="PF00005">
    <property type="entry name" value="ABC_tran"/>
    <property type="match status" value="1"/>
</dbReference>
<dbReference type="SUPFAM" id="SSF52540">
    <property type="entry name" value="P-loop containing nucleoside triphosphate hydrolases"/>
    <property type="match status" value="1"/>
</dbReference>
<dbReference type="EMBL" id="CP097463">
    <property type="protein sequence ID" value="WAX58233.1"/>
    <property type="molecule type" value="Genomic_DNA"/>
</dbReference>
<evidence type="ECO:0000313" key="4">
    <source>
        <dbReference type="EMBL" id="WAX58233.1"/>
    </source>
</evidence>
<evidence type="ECO:0000256" key="1">
    <source>
        <dbReference type="ARBA" id="ARBA00022741"/>
    </source>
</evidence>
<feature type="domain" description="ABC transporter" evidence="3">
    <location>
        <begin position="4"/>
        <end position="228"/>
    </location>
</feature>
<gene>
    <name evidence="4" type="ORF">M6B22_05575</name>
</gene>
<dbReference type="InterPro" id="IPR003593">
    <property type="entry name" value="AAA+_ATPase"/>
</dbReference>
<dbReference type="Gene3D" id="3.40.50.300">
    <property type="entry name" value="P-loop containing nucleotide triphosphate hydrolases"/>
    <property type="match status" value="1"/>
</dbReference>
<dbReference type="PROSITE" id="PS50893">
    <property type="entry name" value="ABC_TRANSPORTER_2"/>
    <property type="match status" value="1"/>
</dbReference>
<accession>A0ABY7K151</accession>
<sequence>MSALSLRGVYAAYPDGAGVRVLLDHVDLDVAPGEVVVVTGASGSGKSTLLALAGLLRRPADGDVLIAGTSTARLSERKRTALRAERIGLIYQSANLVPTLTAREQLELVGHIAGAPRAATRARADDLLAELGLTTRAGALPAQLSGGERQRVGIARALMGRPQVLLADEPTASLDPALAEEVATMLAVQTRKHQLATVIVTHDDAPRRHADRHLALRGGTVQELALSS</sequence>
<organism evidence="4 5">
    <name type="scientific">Jatrophihabitans cynanchi</name>
    <dbReference type="NCBI Taxonomy" id="2944128"/>
    <lineage>
        <taxon>Bacteria</taxon>
        <taxon>Bacillati</taxon>
        <taxon>Actinomycetota</taxon>
        <taxon>Actinomycetes</taxon>
        <taxon>Jatrophihabitantales</taxon>
        <taxon>Jatrophihabitantaceae</taxon>
        <taxon>Jatrophihabitans</taxon>
    </lineage>
</organism>
<dbReference type="Proteomes" id="UP001164693">
    <property type="component" value="Chromosome"/>
</dbReference>
<evidence type="ECO:0000256" key="2">
    <source>
        <dbReference type="ARBA" id="ARBA00022840"/>
    </source>
</evidence>
<dbReference type="InterPro" id="IPR027417">
    <property type="entry name" value="P-loop_NTPase"/>
</dbReference>
<dbReference type="RefSeq" id="WP_269444783.1">
    <property type="nucleotide sequence ID" value="NZ_CP097463.1"/>
</dbReference>
<dbReference type="GO" id="GO:0005524">
    <property type="term" value="F:ATP binding"/>
    <property type="evidence" value="ECO:0007669"/>
    <property type="project" value="UniProtKB-KW"/>
</dbReference>
<protein>
    <submittedName>
        <fullName evidence="4">ATP-binding cassette domain-containing protein</fullName>
    </submittedName>
</protein>
<dbReference type="InterPro" id="IPR015854">
    <property type="entry name" value="ABC_transpr_LolD-like"/>
</dbReference>
<dbReference type="PANTHER" id="PTHR24220">
    <property type="entry name" value="IMPORT ATP-BINDING PROTEIN"/>
    <property type="match status" value="1"/>
</dbReference>